<evidence type="ECO:0000313" key="3">
    <source>
        <dbReference type="Proteomes" id="UP001220530"/>
    </source>
</evidence>
<name>A0ABY7YPL1_9HYPH</name>
<organism evidence="2 3">
    <name type="scientific">Devosia algicola</name>
    <dbReference type="NCBI Taxonomy" id="3026418"/>
    <lineage>
        <taxon>Bacteria</taxon>
        <taxon>Pseudomonadati</taxon>
        <taxon>Pseudomonadota</taxon>
        <taxon>Alphaproteobacteria</taxon>
        <taxon>Hyphomicrobiales</taxon>
        <taxon>Devosiaceae</taxon>
        <taxon>Devosia</taxon>
    </lineage>
</organism>
<dbReference type="Pfam" id="PF12728">
    <property type="entry name" value="HTH_17"/>
    <property type="match status" value="1"/>
</dbReference>
<proteinExistence type="predicted"/>
<sequence>MSATLTKNDIEDAVRRVLDTHSRSPWYDTEAAAVYLGSTPGTLRSWRGTGIGPRYHVIHGKTVRYNITDLDAFIRGEDGR</sequence>
<keyword evidence="3" id="KW-1185">Reference proteome</keyword>
<evidence type="ECO:0000313" key="2">
    <source>
        <dbReference type="EMBL" id="WDR03088.1"/>
    </source>
</evidence>
<dbReference type="InterPro" id="IPR041657">
    <property type="entry name" value="HTH_17"/>
</dbReference>
<dbReference type="InterPro" id="IPR009061">
    <property type="entry name" value="DNA-bd_dom_put_sf"/>
</dbReference>
<accession>A0ABY7YPL1</accession>
<reference evidence="2 3" key="1">
    <citation type="submission" date="2023-02" db="EMBL/GenBank/DDBJ databases">
        <title>Devosia algicola sp. nov., isolated from the phycosphere of marine algae.</title>
        <authorList>
            <person name="Kim J.M."/>
            <person name="Lee J.K."/>
            <person name="Choi B.J."/>
            <person name="Bayburt H."/>
            <person name="Jeon C.O."/>
        </authorList>
    </citation>
    <scope>NUCLEOTIDE SEQUENCE [LARGE SCALE GENOMIC DNA]</scope>
    <source>
        <strain evidence="2 3">G20-9</strain>
    </source>
</reference>
<feature type="domain" description="Helix-turn-helix" evidence="1">
    <location>
        <begin position="26"/>
        <end position="76"/>
    </location>
</feature>
<dbReference type="SUPFAM" id="SSF46955">
    <property type="entry name" value="Putative DNA-binding domain"/>
    <property type="match status" value="1"/>
</dbReference>
<dbReference type="Proteomes" id="UP001220530">
    <property type="component" value="Chromosome"/>
</dbReference>
<protein>
    <submittedName>
        <fullName evidence="2">Helix-turn-helix domain-containing protein</fullName>
    </submittedName>
</protein>
<evidence type="ECO:0000259" key="1">
    <source>
        <dbReference type="Pfam" id="PF12728"/>
    </source>
</evidence>
<gene>
    <name evidence="2" type="ORF">PSQ19_02475</name>
</gene>
<dbReference type="EMBL" id="CP118246">
    <property type="protein sequence ID" value="WDR03088.1"/>
    <property type="molecule type" value="Genomic_DNA"/>
</dbReference>
<dbReference type="RefSeq" id="WP_282219490.1">
    <property type="nucleotide sequence ID" value="NZ_CP118246.1"/>
</dbReference>